<evidence type="ECO:0000313" key="2">
    <source>
        <dbReference type="EMBL" id="ETI57720.1"/>
    </source>
</evidence>
<dbReference type="AlphaFoldDB" id="V9G1U0"/>
<feature type="region of interest" description="Disordered" evidence="1">
    <location>
        <begin position="263"/>
        <end position="381"/>
    </location>
</feature>
<evidence type="ECO:0000256" key="1">
    <source>
        <dbReference type="SAM" id="MobiDB-lite"/>
    </source>
</evidence>
<dbReference type="InterPro" id="IPR012337">
    <property type="entry name" value="RNaseH-like_sf"/>
</dbReference>
<feature type="compositionally biased region" description="Low complexity" evidence="1">
    <location>
        <begin position="296"/>
        <end position="311"/>
    </location>
</feature>
<keyword evidence="3" id="KW-1185">Reference proteome</keyword>
<organism evidence="2 3">
    <name type="scientific">Phytophthora nicotianae P1569</name>
    <dbReference type="NCBI Taxonomy" id="1317065"/>
    <lineage>
        <taxon>Eukaryota</taxon>
        <taxon>Sar</taxon>
        <taxon>Stramenopiles</taxon>
        <taxon>Oomycota</taxon>
        <taxon>Peronosporomycetes</taxon>
        <taxon>Peronosporales</taxon>
        <taxon>Peronosporaceae</taxon>
        <taxon>Phytophthora</taxon>
    </lineage>
</organism>
<feature type="compositionally biased region" description="Basic and acidic residues" evidence="1">
    <location>
        <begin position="320"/>
        <end position="336"/>
    </location>
</feature>
<evidence type="ECO:0000313" key="3">
    <source>
        <dbReference type="Proteomes" id="UP000018721"/>
    </source>
</evidence>
<feature type="non-terminal residue" evidence="2">
    <location>
        <position position="1"/>
    </location>
</feature>
<accession>V9G1U0</accession>
<dbReference type="SUPFAM" id="SSF53098">
    <property type="entry name" value="Ribonuclease H-like"/>
    <property type="match status" value="1"/>
</dbReference>
<comment type="caution">
    <text evidence="2">The sequence shown here is derived from an EMBL/GenBank/DDBJ whole genome shotgun (WGS) entry which is preliminary data.</text>
</comment>
<feature type="compositionally biased region" description="Polar residues" evidence="1">
    <location>
        <begin position="366"/>
        <end position="380"/>
    </location>
</feature>
<protein>
    <submittedName>
        <fullName evidence="2">Uncharacterized protein</fullName>
    </submittedName>
</protein>
<sequence length="403" mass="44931">FKAMTKHYGTSFAIFTLCETRWNSMQACFASLLRARGALEDMVFSYRRRSDLPDSLRVFGDVEFWTKLETAEIIVRPLCAASFRLQRDENTVADVVFTFMEIYRGFASTEMNDALTDLVETRWNACEQPLFVLGFFLHPEYVAQARKLPSTVLTDIDDVCQFAQYYYRRFVSDDDAGVRGEIELALILTPKRNRMSIDKSAKHQITRQYVREKNRLEKVMPTSSRKLLRTVDPKERPCIATSQNSAHTTPVCATPVCATPARATPARATPSRATPPRPTQATSSHTTPAQPTPSRTTPAQTTPACTCSTSTNPQTSLEQDPARESRSLPGQHEHDQLQSPRLARALFSGQQNGSTGGMDRRERDTPSCQTPAPTAPASQTDLDDTAVGILTLNSIRLLLATDN</sequence>
<reference evidence="2 3" key="1">
    <citation type="submission" date="2013-11" db="EMBL/GenBank/DDBJ databases">
        <title>The Genome Sequence of Phytophthora parasitica P1569.</title>
        <authorList>
            <consortium name="The Broad Institute Genomics Platform"/>
            <person name="Russ C."/>
            <person name="Tyler B."/>
            <person name="Panabieres F."/>
            <person name="Shan W."/>
            <person name="Tripathy S."/>
            <person name="Grunwald N."/>
            <person name="Machado M."/>
            <person name="Johnson C.S."/>
            <person name="Arredondo F."/>
            <person name="Hong C."/>
            <person name="Coffey M."/>
            <person name="Young S.K."/>
            <person name="Zeng Q."/>
            <person name="Gargeya S."/>
            <person name="Fitzgerald M."/>
            <person name="Abouelleil A."/>
            <person name="Alvarado L."/>
            <person name="Chapman S.B."/>
            <person name="Gainer-Dewar J."/>
            <person name="Goldberg J."/>
            <person name="Griggs A."/>
            <person name="Gujja S."/>
            <person name="Hansen M."/>
            <person name="Howarth C."/>
            <person name="Imamovic A."/>
            <person name="Ireland A."/>
            <person name="Larimer J."/>
            <person name="McCowan C."/>
            <person name="Murphy C."/>
            <person name="Pearson M."/>
            <person name="Poon T.W."/>
            <person name="Priest M."/>
            <person name="Roberts A."/>
            <person name="Saif S."/>
            <person name="Shea T."/>
            <person name="Sykes S."/>
            <person name="Wortman J."/>
            <person name="Nusbaum C."/>
            <person name="Birren B."/>
        </authorList>
    </citation>
    <scope>NUCLEOTIDE SEQUENCE [LARGE SCALE GENOMIC DNA]</scope>
    <source>
        <strain evidence="2 3">P1569</strain>
    </source>
</reference>
<feature type="compositionally biased region" description="Low complexity" evidence="1">
    <location>
        <begin position="263"/>
        <end position="272"/>
    </location>
</feature>
<gene>
    <name evidence="2" type="ORF">F443_00022</name>
</gene>
<dbReference type="EMBL" id="ANIZ01000004">
    <property type="protein sequence ID" value="ETI57720.1"/>
    <property type="molecule type" value="Genomic_DNA"/>
</dbReference>
<name>V9G1U0_PHYNI</name>
<dbReference type="Proteomes" id="UP000018721">
    <property type="component" value="Unassembled WGS sequence"/>
</dbReference>
<feature type="compositionally biased region" description="Polar residues" evidence="1">
    <location>
        <begin position="283"/>
        <end position="295"/>
    </location>
</feature>
<proteinExistence type="predicted"/>